<dbReference type="SUPFAM" id="SSF56112">
    <property type="entry name" value="Protein kinase-like (PK-like)"/>
    <property type="match status" value="1"/>
</dbReference>
<evidence type="ECO:0000313" key="3">
    <source>
        <dbReference type="EMBL" id="KAK3173673.1"/>
    </source>
</evidence>
<organism evidence="3 4">
    <name type="scientific">Lepraria neglecta</name>
    <dbReference type="NCBI Taxonomy" id="209136"/>
    <lineage>
        <taxon>Eukaryota</taxon>
        <taxon>Fungi</taxon>
        <taxon>Dikarya</taxon>
        <taxon>Ascomycota</taxon>
        <taxon>Pezizomycotina</taxon>
        <taxon>Lecanoromycetes</taxon>
        <taxon>OSLEUM clade</taxon>
        <taxon>Lecanoromycetidae</taxon>
        <taxon>Lecanorales</taxon>
        <taxon>Lecanorineae</taxon>
        <taxon>Stereocaulaceae</taxon>
        <taxon>Lepraria</taxon>
    </lineage>
</organism>
<accession>A0AAD9Z9S8</accession>
<evidence type="ECO:0000313" key="4">
    <source>
        <dbReference type="Proteomes" id="UP001276659"/>
    </source>
</evidence>
<gene>
    <name evidence="3" type="ORF">OEA41_007005</name>
</gene>
<feature type="chain" id="PRO_5042205657" description="Aminoglycoside phosphotransferase domain-containing protein" evidence="1">
    <location>
        <begin position="19"/>
        <end position="311"/>
    </location>
</feature>
<keyword evidence="1" id="KW-0732">Signal</keyword>
<evidence type="ECO:0000256" key="1">
    <source>
        <dbReference type="SAM" id="SignalP"/>
    </source>
</evidence>
<dbReference type="InterPro" id="IPR002575">
    <property type="entry name" value="Aminoglycoside_PTrfase"/>
</dbReference>
<dbReference type="EMBL" id="JASNWA010000007">
    <property type="protein sequence ID" value="KAK3173673.1"/>
    <property type="molecule type" value="Genomic_DNA"/>
</dbReference>
<feature type="domain" description="Aminoglycoside phosphotransferase" evidence="2">
    <location>
        <begin position="70"/>
        <end position="282"/>
    </location>
</feature>
<dbReference type="InterPro" id="IPR051678">
    <property type="entry name" value="AGP_Transferase"/>
</dbReference>
<feature type="signal peptide" evidence="1">
    <location>
        <begin position="1"/>
        <end position="18"/>
    </location>
</feature>
<reference evidence="3" key="1">
    <citation type="submission" date="2022-11" db="EMBL/GenBank/DDBJ databases">
        <title>Chromosomal genome sequence assembly and mating type (MAT) locus characterization of the leprose asexual lichenized fungus Lepraria neglecta (Nyl.) Erichsen.</title>
        <authorList>
            <person name="Allen J.L."/>
            <person name="Pfeffer B."/>
        </authorList>
    </citation>
    <scope>NUCLEOTIDE SEQUENCE</scope>
    <source>
        <strain evidence="3">Allen 5258</strain>
    </source>
</reference>
<dbReference type="InterPro" id="IPR011009">
    <property type="entry name" value="Kinase-like_dom_sf"/>
</dbReference>
<name>A0AAD9Z9S8_9LECA</name>
<sequence length="311" mass="35276">MPTLVFFLTARFTFLARCLVAHQSSMMDGLPYTEAEIKAHCQTHLASVKSRFDDPEAAFVVLPPKGAGARYGVKLAGGFQKPALNYERAFMEFLSSDSKYYRVPKIYAMFEDERYAYLVMEYLEGPTMWQVMGEGTTQLSPKDANDIAVAFLELRNGGKRIQDLQKAGSLTPLEHWDPQGYMFSPDGDGGRILLNQSDFVSFMTSRFKEAGMDISAISLDEWVLTHGDLTPRNLKRCTDGRIGILDYRTMFLAPTWWEFYALHLCGESNFWIGPLKEAMRRQRITAPATLVEALDAKWIPWFSTRGGAWAR</sequence>
<comment type="caution">
    <text evidence="3">The sequence shown here is derived from an EMBL/GenBank/DDBJ whole genome shotgun (WGS) entry which is preliminary data.</text>
</comment>
<dbReference type="PANTHER" id="PTHR21310">
    <property type="entry name" value="AMINOGLYCOSIDE PHOSPHOTRANSFERASE-RELATED-RELATED"/>
    <property type="match status" value="1"/>
</dbReference>
<evidence type="ECO:0000259" key="2">
    <source>
        <dbReference type="Pfam" id="PF01636"/>
    </source>
</evidence>
<protein>
    <recommendedName>
        <fullName evidence="2">Aminoglycoside phosphotransferase domain-containing protein</fullName>
    </recommendedName>
</protein>
<dbReference type="Proteomes" id="UP001276659">
    <property type="component" value="Unassembled WGS sequence"/>
</dbReference>
<proteinExistence type="predicted"/>
<dbReference type="AlphaFoldDB" id="A0AAD9Z9S8"/>
<dbReference type="Pfam" id="PF01636">
    <property type="entry name" value="APH"/>
    <property type="match status" value="1"/>
</dbReference>
<keyword evidence="4" id="KW-1185">Reference proteome</keyword>